<comment type="subcellular location">
    <subcellularLocation>
        <location evidence="1">Cytoplasm</location>
    </subcellularLocation>
</comment>
<dbReference type="Gene3D" id="2.40.160.120">
    <property type="match status" value="1"/>
</dbReference>
<dbReference type="GO" id="GO:0005886">
    <property type="term" value="C:plasma membrane"/>
    <property type="evidence" value="ECO:0007669"/>
    <property type="project" value="TreeGrafter"/>
</dbReference>
<dbReference type="InterPro" id="IPR011993">
    <property type="entry name" value="PH-like_dom_sf"/>
</dbReference>
<feature type="compositionally biased region" description="Acidic residues" evidence="10">
    <location>
        <begin position="402"/>
        <end position="421"/>
    </location>
</feature>
<accession>A0A9P6T8V6</accession>
<evidence type="ECO:0000259" key="11">
    <source>
        <dbReference type="PROSITE" id="PS50003"/>
    </source>
</evidence>
<keyword evidence="9" id="KW-0175">Coiled coil</keyword>
<dbReference type="CDD" id="cd13289">
    <property type="entry name" value="PH_Osh3p_yeast"/>
    <property type="match status" value="1"/>
</dbReference>
<evidence type="ECO:0000256" key="3">
    <source>
        <dbReference type="ARBA" id="ARBA00022448"/>
    </source>
</evidence>
<dbReference type="GO" id="GO:0034727">
    <property type="term" value="P:piecemeal microautophagy of the nucleus"/>
    <property type="evidence" value="ECO:0007669"/>
    <property type="project" value="TreeGrafter"/>
</dbReference>
<evidence type="ECO:0000256" key="10">
    <source>
        <dbReference type="SAM" id="MobiDB-lite"/>
    </source>
</evidence>
<dbReference type="InterPro" id="IPR041680">
    <property type="entry name" value="PH_8"/>
</dbReference>
<dbReference type="GO" id="GO:0006897">
    <property type="term" value="P:endocytosis"/>
    <property type="evidence" value="ECO:0007669"/>
    <property type="project" value="TreeGrafter"/>
</dbReference>
<feature type="region of interest" description="Disordered" evidence="10">
    <location>
        <begin position="113"/>
        <end position="139"/>
    </location>
</feature>
<dbReference type="GO" id="GO:0005829">
    <property type="term" value="C:cytosol"/>
    <property type="evidence" value="ECO:0007669"/>
    <property type="project" value="TreeGrafter"/>
</dbReference>
<dbReference type="FunFam" id="2.40.160.120:FF:000001">
    <property type="entry name" value="Oxysterol-binding protein"/>
    <property type="match status" value="1"/>
</dbReference>
<comment type="similarity">
    <text evidence="2 8">Belongs to the OSBP family.</text>
</comment>
<dbReference type="Pfam" id="PF01237">
    <property type="entry name" value="Oxysterol_BP"/>
    <property type="match status" value="1"/>
</dbReference>
<dbReference type="GO" id="GO:0030011">
    <property type="term" value="P:maintenance of cell polarity"/>
    <property type="evidence" value="ECO:0007669"/>
    <property type="project" value="TreeGrafter"/>
</dbReference>
<feature type="coiled-coil region" evidence="9">
    <location>
        <begin position="782"/>
        <end position="809"/>
    </location>
</feature>
<dbReference type="InterPro" id="IPR000648">
    <property type="entry name" value="Oxysterol-bd"/>
</dbReference>
<feature type="compositionally biased region" description="Basic and acidic residues" evidence="10">
    <location>
        <begin position="422"/>
        <end position="440"/>
    </location>
</feature>
<dbReference type="InterPro" id="IPR001849">
    <property type="entry name" value="PH_domain"/>
</dbReference>
<evidence type="ECO:0000313" key="12">
    <source>
        <dbReference type="EMBL" id="KAG0142960.1"/>
    </source>
</evidence>
<keyword evidence="13" id="KW-1185">Reference proteome</keyword>
<evidence type="ECO:0000256" key="9">
    <source>
        <dbReference type="SAM" id="Coils"/>
    </source>
</evidence>
<dbReference type="SMART" id="SM00233">
    <property type="entry name" value="PH"/>
    <property type="match status" value="1"/>
</dbReference>
<keyword evidence="3" id="KW-0813">Transport</keyword>
<dbReference type="GO" id="GO:0035621">
    <property type="term" value="P:ER to Golgi ceramide transport"/>
    <property type="evidence" value="ECO:0007669"/>
    <property type="project" value="TreeGrafter"/>
</dbReference>
<dbReference type="PROSITE" id="PS50003">
    <property type="entry name" value="PH_DOMAIN"/>
    <property type="match status" value="1"/>
</dbReference>
<feature type="region of interest" description="Disordered" evidence="10">
    <location>
        <begin position="341"/>
        <end position="375"/>
    </location>
</feature>
<evidence type="ECO:0000256" key="6">
    <source>
        <dbReference type="ARBA" id="ARBA00023055"/>
    </source>
</evidence>
<keyword evidence="7" id="KW-0446">Lipid-binding</keyword>
<dbReference type="Proteomes" id="UP000886653">
    <property type="component" value="Unassembled WGS sequence"/>
</dbReference>
<feature type="region of interest" description="Disordered" evidence="10">
    <location>
        <begin position="193"/>
        <end position="213"/>
    </location>
</feature>
<keyword evidence="4" id="KW-0963">Cytoplasm</keyword>
<comment type="caution">
    <text evidence="12">The sequence shown here is derived from an EMBL/GenBank/DDBJ whole genome shotgun (WGS) entry which is preliminary data.</text>
</comment>
<reference evidence="12" key="1">
    <citation type="submission" date="2013-11" db="EMBL/GenBank/DDBJ databases">
        <title>Genome sequence of the fusiform rust pathogen reveals effectors for host alternation and coevolution with pine.</title>
        <authorList>
            <consortium name="DOE Joint Genome Institute"/>
            <person name="Smith K."/>
            <person name="Pendleton A."/>
            <person name="Kubisiak T."/>
            <person name="Anderson C."/>
            <person name="Salamov A."/>
            <person name="Aerts A."/>
            <person name="Riley R."/>
            <person name="Clum A."/>
            <person name="Lindquist E."/>
            <person name="Ence D."/>
            <person name="Campbell M."/>
            <person name="Kronenberg Z."/>
            <person name="Feau N."/>
            <person name="Dhillon B."/>
            <person name="Hamelin R."/>
            <person name="Burleigh J."/>
            <person name="Smith J."/>
            <person name="Yandell M."/>
            <person name="Nelson C."/>
            <person name="Grigoriev I."/>
            <person name="Davis J."/>
        </authorList>
    </citation>
    <scope>NUCLEOTIDE SEQUENCE</scope>
    <source>
        <strain evidence="12">G11</strain>
    </source>
</reference>
<feature type="region of interest" description="Disordered" evidence="10">
    <location>
        <begin position="389"/>
        <end position="440"/>
    </location>
</feature>
<organism evidence="12 13">
    <name type="scientific">Cronartium quercuum f. sp. fusiforme G11</name>
    <dbReference type="NCBI Taxonomy" id="708437"/>
    <lineage>
        <taxon>Eukaryota</taxon>
        <taxon>Fungi</taxon>
        <taxon>Dikarya</taxon>
        <taxon>Basidiomycota</taxon>
        <taxon>Pucciniomycotina</taxon>
        <taxon>Pucciniomycetes</taxon>
        <taxon>Pucciniales</taxon>
        <taxon>Coleosporiaceae</taxon>
        <taxon>Cronartium</taxon>
    </lineage>
</organism>
<dbReference type="EMBL" id="MU167332">
    <property type="protein sequence ID" value="KAG0142960.1"/>
    <property type="molecule type" value="Genomic_DNA"/>
</dbReference>
<sequence>MPVQQPSTPDSNSLIGQRVLEGWMLKKKRKKMQGFARRYFYLTEKPATLSYSFSPQSRIRDSVYISLSSISISRRSRSIHIDSGGSLVMHIKTLSDSDFVRWTDALKSLVSQGNLKEHERRQRRKTAKKSKGSESSGGVPSVGLGLNLAALNALRPLDMSTIYHSISRMQTPLVALESVQTSLRELLLNEHISPPTFDSPGGIPNTPTSSPNANVNKGKKPNIFRHQSHSTSTYSSSVQAPTEGARVLKIITDALSELRTEHLNLVDLLNAHSTSIKNHSGQPGQIPPMLRHSSDTSIELASASTTTPTTAISLKPSTQAPAILAPTCSATLLRPVDLPKVLRSNPSDIDEKSDSNDSESDLTYHDAPSEEGGFVDLDAIDSNNVEREEIEFDSSGTGTLESSDDSETDSSSEEDAGEEETDKNSKINDNKIHDGHYRSDSTHTVKSIAIKQKNLNSNPQQTLIERRKELPSTVTGDEFSVFAMLRKNVGKDLSQVSFPISFNEPLSALQKLCEECEYADVLLNQAVKCKDPIERLVYVSAFAVSSFSSTKTRASRKPFNPILGETYECIRPDKGFRFISEKVSHHPPIMAAYAEGDGWKLEMTSSIRQKFWGKSLEIIPEGSTRLTIFESNKGSPRSSDRIVAVYHWDKPSSFVRNLMSGTKYLEHIGKITIENDKGSEKSTIEFKPGTTFGGESSRNKIEIKISDNEGQTQAILTGKWDTMLINSETEEIIYETKPLSPNSIKYYGFTQFAIELNEITLDIKNKLPITDSRFRPDQKLLEEGKMNEAELIKLELEEKQRERRKLIVNHIPLWFEKKSEGDWVYKGGYFETREHDPPNWPCSNIF</sequence>
<evidence type="ECO:0000256" key="1">
    <source>
        <dbReference type="ARBA" id="ARBA00004496"/>
    </source>
</evidence>
<evidence type="ECO:0000313" key="13">
    <source>
        <dbReference type="Proteomes" id="UP000886653"/>
    </source>
</evidence>
<dbReference type="AlphaFoldDB" id="A0A9P6T8V6"/>
<keyword evidence="5" id="KW-0597">Phosphoprotein</keyword>
<dbReference type="GO" id="GO:0006887">
    <property type="term" value="P:exocytosis"/>
    <property type="evidence" value="ECO:0007669"/>
    <property type="project" value="TreeGrafter"/>
</dbReference>
<dbReference type="SUPFAM" id="SSF50729">
    <property type="entry name" value="PH domain-like"/>
    <property type="match status" value="1"/>
</dbReference>
<evidence type="ECO:0000256" key="2">
    <source>
        <dbReference type="ARBA" id="ARBA00008842"/>
    </source>
</evidence>
<proteinExistence type="inferred from homology"/>
<keyword evidence="6" id="KW-0445">Lipid transport</keyword>
<protein>
    <recommendedName>
        <fullName evidence="11">PH domain-containing protein</fullName>
    </recommendedName>
</protein>
<dbReference type="GO" id="GO:0032934">
    <property type="term" value="F:sterol binding"/>
    <property type="evidence" value="ECO:0007669"/>
    <property type="project" value="TreeGrafter"/>
</dbReference>
<dbReference type="GO" id="GO:0032541">
    <property type="term" value="C:cortical endoplasmic reticulum"/>
    <property type="evidence" value="ECO:0007669"/>
    <property type="project" value="TreeGrafter"/>
</dbReference>
<dbReference type="PROSITE" id="PS01013">
    <property type="entry name" value="OSBP"/>
    <property type="match status" value="1"/>
</dbReference>
<dbReference type="PANTHER" id="PTHR10972">
    <property type="entry name" value="OXYSTEROL-BINDING PROTEIN-RELATED"/>
    <property type="match status" value="1"/>
</dbReference>
<evidence type="ECO:0000256" key="5">
    <source>
        <dbReference type="ARBA" id="ARBA00022553"/>
    </source>
</evidence>
<dbReference type="SUPFAM" id="SSF144000">
    <property type="entry name" value="Oxysterol-binding protein-like"/>
    <property type="match status" value="1"/>
</dbReference>
<feature type="compositionally biased region" description="Basic residues" evidence="10">
    <location>
        <begin position="121"/>
        <end position="130"/>
    </location>
</feature>
<name>A0A9P6T8V6_9BASI</name>
<dbReference type="GO" id="GO:0097038">
    <property type="term" value="C:perinuclear endoplasmic reticulum"/>
    <property type="evidence" value="ECO:0007669"/>
    <property type="project" value="TreeGrafter"/>
</dbReference>
<dbReference type="InterPro" id="IPR018494">
    <property type="entry name" value="Oxysterol-bd_CS"/>
</dbReference>
<dbReference type="OrthoDB" id="416222at2759"/>
<dbReference type="InterPro" id="IPR037239">
    <property type="entry name" value="OSBP_sf"/>
</dbReference>
<dbReference type="GO" id="GO:0120009">
    <property type="term" value="P:intermembrane lipid transfer"/>
    <property type="evidence" value="ECO:0007669"/>
    <property type="project" value="UniProtKB-ARBA"/>
</dbReference>
<dbReference type="Pfam" id="PF15409">
    <property type="entry name" value="PH_8"/>
    <property type="match status" value="1"/>
</dbReference>
<dbReference type="PANTHER" id="PTHR10972:SF203">
    <property type="entry name" value="OXYSTEROL-BINDING PROTEIN HOMOLOG 3"/>
    <property type="match status" value="1"/>
</dbReference>
<feature type="domain" description="PH" evidence="11">
    <location>
        <begin position="17"/>
        <end position="111"/>
    </location>
</feature>
<evidence type="ECO:0000256" key="7">
    <source>
        <dbReference type="ARBA" id="ARBA00023121"/>
    </source>
</evidence>
<gene>
    <name evidence="12" type="ORF">CROQUDRAFT_661834</name>
</gene>
<dbReference type="Gene3D" id="2.30.29.30">
    <property type="entry name" value="Pleckstrin-homology domain (PH domain)/Phosphotyrosine-binding domain (PTB)"/>
    <property type="match status" value="1"/>
</dbReference>
<evidence type="ECO:0000256" key="4">
    <source>
        <dbReference type="ARBA" id="ARBA00022490"/>
    </source>
</evidence>
<evidence type="ECO:0000256" key="8">
    <source>
        <dbReference type="RuleBase" id="RU003844"/>
    </source>
</evidence>